<evidence type="ECO:0000313" key="2">
    <source>
        <dbReference type="EnsemblMetazoa" id="ACOM037924-PA.1"/>
    </source>
</evidence>
<proteinExistence type="predicted"/>
<protein>
    <submittedName>
        <fullName evidence="2">Uncharacterized protein</fullName>
    </submittedName>
</protein>
<organism evidence="2">
    <name type="scientific">Anopheles coluzzii</name>
    <name type="common">African malaria mosquito</name>
    <dbReference type="NCBI Taxonomy" id="1518534"/>
    <lineage>
        <taxon>Eukaryota</taxon>
        <taxon>Metazoa</taxon>
        <taxon>Ecdysozoa</taxon>
        <taxon>Arthropoda</taxon>
        <taxon>Hexapoda</taxon>
        <taxon>Insecta</taxon>
        <taxon>Pterygota</taxon>
        <taxon>Neoptera</taxon>
        <taxon>Endopterygota</taxon>
        <taxon>Diptera</taxon>
        <taxon>Nematocera</taxon>
        <taxon>Culicoidea</taxon>
        <taxon>Culicidae</taxon>
        <taxon>Anophelinae</taxon>
        <taxon>Anopheles</taxon>
    </lineage>
</organism>
<dbReference type="AlphaFoldDB" id="A0A8W7PU73"/>
<sequence length="109" mass="11462">MGSSSRRGGSYKGPTQHGGHHRGSTIAQPPSRRMGTLGLARSPEEDPHSAAAYSGQGEGIFRLGATTHGITAARCSVIGHTLVQYCRARHHGRPCCTSIIVEPGEQAQC</sequence>
<dbReference type="EnsemblMetazoa" id="ACOM037924-RA">
    <property type="protein sequence ID" value="ACOM037924-PA.1"/>
    <property type="gene ID" value="ACOM037924"/>
</dbReference>
<name>A0A8W7PU73_ANOCL</name>
<evidence type="ECO:0000256" key="1">
    <source>
        <dbReference type="SAM" id="MobiDB-lite"/>
    </source>
</evidence>
<reference evidence="2" key="1">
    <citation type="submission" date="2022-08" db="UniProtKB">
        <authorList>
            <consortium name="EnsemblMetazoa"/>
        </authorList>
    </citation>
    <scope>IDENTIFICATION</scope>
</reference>
<feature type="region of interest" description="Disordered" evidence="1">
    <location>
        <begin position="1"/>
        <end position="51"/>
    </location>
</feature>
<dbReference type="Proteomes" id="UP000075882">
    <property type="component" value="Unassembled WGS sequence"/>
</dbReference>
<accession>A0A8W7PU73</accession>